<name>A0A8J3W2Q2_9ACTN</name>
<evidence type="ECO:0000259" key="2">
    <source>
        <dbReference type="Pfam" id="PF01757"/>
    </source>
</evidence>
<feature type="transmembrane region" description="Helical" evidence="1">
    <location>
        <begin position="60"/>
        <end position="79"/>
    </location>
</feature>
<feature type="transmembrane region" description="Helical" evidence="1">
    <location>
        <begin position="234"/>
        <end position="251"/>
    </location>
</feature>
<feature type="transmembrane region" description="Helical" evidence="1">
    <location>
        <begin position="307"/>
        <end position="325"/>
    </location>
</feature>
<dbReference type="GO" id="GO:0016020">
    <property type="term" value="C:membrane"/>
    <property type="evidence" value="ECO:0007669"/>
    <property type="project" value="TreeGrafter"/>
</dbReference>
<keyword evidence="1" id="KW-1133">Transmembrane helix</keyword>
<feature type="transmembrane region" description="Helical" evidence="1">
    <location>
        <begin position="200"/>
        <end position="222"/>
    </location>
</feature>
<dbReference type="PANTHER" id="PTHR23028:SF53">
    <property type="entry name" value="ACYL_TRANSF_3 DOMAIN-CONTAINING PROTEIN"/>
    <property type="match status" value="1"/>
</dbReference>
<organism evidence="3 4">
    <name type="scientific">Planobispora longispora</name>
    <dbReference type="NCBI Taxonomy" id="28887"/>
    <lineage>
        <taxon>Bacteria</taxon>
        <taxon>Bacillati</taxon>
        <taxon>Actinomycetota</taxon>
        <taxon>Actinomycetes</taxon>
        <taxon>Streptosporangiales</taxon>
        <taxon>Streptosporangiaceae</taxon>
        <taxon>Planobispora</taxon>
    </lineage>
</organism>
<feature type="transmembrane region" description="Helical" evidence="1">
    <location>
        <begin position="263"/>
        <end position="287"/>
    </location>
</feature>
<keyword evidence="3" id="KW-0012">Acyltransferase</keyword>
<gene>
    <name evidence="3" type="ORF">Plo01_10130</name>
</gene>
<protein>
    <submittedName>
        <fullName evidence="3">Acyltransferase</fullName>
    </submittedName>
</protein>
<comment type="caution">
    <text evidence="3">The sequence shown here is derived from an EMBL/GenBank/DDBJ whole genome shotgun (WGS) entry which is preliminary data.</text>
</comment>
<dbReference type="RefSeq" id="WP_203889314.1">
    <property type="nucleotide sequence ID" value="NZ_BOOH01000010.1"/>
</dbReference>
<evidence type="ECO:0000313" key="4">
    <source>
        <dbReference type="Proteomes" id="UP000616724"/>
    </source>
</evidence>
<feature type="transmembrane region" description="Helical" evidence="1">
    <location>
        <begin position="377"/>
        <end position="399"/>
    </location>
</feature>
<keyword evidence="1" id="KW-0812">Transmembrane</keyword>
<keyword evidence="4" id="KW-1185">Reference proteome</keyword>
<dbReference type="EMBL" id="BOOH01000010">
    <property type="protein sequence ID" value="GIH74584.1"/>
    <property type="molecule type" value="Genomic_DNA"/>
</dbReference>
<dbReference type="PANTHER" id="PTHR23028">
    <property type="entry name" value="ACETYLTRANSFERASE"/>
    <property type="match status" value="1"/>
</dbReference>
<feature type="domain" description="Acyltransferase 3" evidence="2">
    <location>
        <begin position="22"/>
        <end position="396"/>
    </location>
</feature>
<feature type="transmembrane region" description="Helical" evidence="1">
    <location>
        <begin position="100"/>
        <end position="120"/>
    </location>
</feature>
<evidence type="ECO:0000256" key="1">
    <source>
        <dbReference type="SAM" id="Phobius"/>
    </source>
</evidence>
<dbReference type="Proteomes" id="UP000616724">
    <property type="component" value="Unassembled WGS sequence"/>
</dbReference>
<sequence length="420" mass="46375">MQVESHAGATPPAAPPSASRLDGVDGLRALAALAVLVFHVAGVVGLHYGEGPLAWVLSRGEARVAVFFAISGLLLYRPWVKSLLIAAPHPSAKIYTIRRVLRIFPLYWLVAAVSLLLYNLDRLHTPWDWIEVALLIHVFDPDPWWPVIQLGPIGLQQMWTLSVDVSFYLLLPFLAAALSRVARAGESGGTARPDTRAIRLLIALGVLSLASFGYLFAVHHPVYTMRMEWWLPRFFPWFAVGMAICVLTVWARAETPAALRIRAWCADMAYHTGTCFTLAVLAFGLAATTLGGPKVPVSPVPELGHTAFRLAAYAVMTFLIVAPVAMQPATRTWVNVALGNPVMRWLANLSYGLFAWQILLIWVFYDVTGRPKLDMAFLPVFGAVLAASLVLSWITYHLVEQPARALGKRLERRRSQRATD</sequence>
<feature type="transmembrane region" description="Helical" evidence="1">
    <location>
        <begin position="159"/>
        <end position="179"/>
    </location>
</feature>
<dbReference type="Pfam" id="PF01757">
    <property type="entry name" value="Acyl_transf_3"/>
    <property type="match status" value="1"/>
</dbReference>
<dbReference type="GO" id="GO:0016747">
    <property type="term" value="F:acyltransferase activity, transferring groups other than amino-acyl groups"/>
    <property type="evidence" value="ECO:0007669"/>
    <property type="project" value="InterPro"/>
</dbReference>
<dbReference type="GO" id="GO:0000271">
    <property type="term" value="P:polysaccharide biosynthetic process"/>
    <property type="evidence" value="ECO:0007669"/>
    <property type="project" value="TreeGrafter"/>
</dbReference>
<keyword evidence="1" id="KW-0472">Membrane</keyword>
<keyword evidence="3" id="KW-0808">Transferase</keyword>
<dbReference type="InterPro" id="IPR002656">
    <property type="entry name" value="Acyl_transf_3_dom"/>
</dbReference>
<evidence type="ECO:0000313" key="3">
    <source>
        <dbReference type="EMBL" id="GIH74584.1"/>
    </source>
</evidence>
<dbReference type="InterPro" id="IPR050879">
    <property type="entry name" value="Acyltransferase_3"/>
</dbReference>
<feature type="transmembrane region" description="Helical" evidence="1">
    <location>
        <begin position="29"/>
        <end position="48"/>
    </location>
</feature>
<feature type="transmembrane region" description="Helical" evidence="1">
    <location>
        <begin position="345"/>
        <end position="365"/>
    </location>
</feature>
<reference evidence="3 4" key="1">
    <citation type="submission" date="2021-01" db="EMBL/GenBank/DDBJ databases">
        <title>Whole genome shotgun sequence of Planobispora longispora NBRC 13918.</title>
        <authorList>
            <person name="Komaki H."/>
            <person name="Tamura T."/>
        </authorList>
    </citation>
    <scope>NUCLEOTIDE SEQUENCE [LARGE SCALE GENOMIC DNA]</scope>
    <source>
        <strain evidence="3 4">NBRC 13918</strain>
    </source>
</reference>
<proteinExistence type="predicted"/>
<dbReference type="AlphaFoldDB" id="A0A8J3W2Q2"/>
<accession>A0A8J3W2Q2</accession>